<evidence type="ECO:0000313" key="2">
    <source>
        <dbReference type="Proteomes" id="UP000750711"/>
    </source>
</evidence>
<dbReference type="AlphaFoldDB" id="A0A9P8LIK7"/>
<name>A0A9P8LIK7_9PEZI</name>
<dbReference type="EMBL" id="JAGHQM010000029">
    <property type="protein sequence ID" value="KAH0566166.1"/>
    <property type="molecule type" value="Genomic_DNA"/>
</dbReference>
<reference evidence="1" key="1">
    <citation type="submission" date="2021-03" db="EMBL/GenBank/DDBJ databases">
        <title>Comparative genomics and phylogenomic investigation of the class Geoglossomycetes provide insights into ecological specialization and systematics.</title>
        <authorList>
            <person name="Melie T."/>
            <person name="Pirro S."/>
            <person name="Miller A.N."/>
            <person name="Quandt A."/>
        </authorList>
    </citation>
    <scope>NUCLEOTIDE SEQUENCE</scope>
    <source>
        <strain evidence="1">CAQ_001_2017</strain>
    </source>
</reference>
<dbReference type="Proteomes" id="UP000750711">
    <property type="component" value="Unassembled WGS sequence"/>
</dbReference>
<accession>A0A9P8LIK7</accession>
<organism evidence="1 2">
    <name type="scientific">Trichoglossum hirsutum</name>
    <dbReference type="NCBI Taxonomy" id="265104"/>
    <lineage>
        <taxon>Eukaryota</taxon>
        <taxon>Fungi</taxon>
        <taxon>Dikarya</taxon>
        <taxon>Ascomycota</taxon>
        <taxon>Pezizomycotina</taxon>
        <taxon>Geoglossomycetes</taxon>
        <taxon>Geoglossales</taxon>
        <taxon>Geoglossaceae</taxon>
        <taxon>Trichoglossum</taxon>
    </lineage>
</organism>
<keyword evidence="2" id="KW-1185">Reference proteome</keyword>
<sequence>MDHEKIAKLLKDLQDEDKRENAIQELEALNKSFENGGSCTIPWRATDALYKSYAQVSLSQVSEREKEEHLSHVNKILHLANGFYTHSDATNLRQMDNEELLKAFPASDGDRVWAFVRGFWVELLVTTDAVHGIALAAIRKDRKIGEKIFSEKSLAYHIYRFSGEGPHLLLNERSLKILNSACRILKRTAPESGSEIERGGKKPRSD</sequence>
<gene>
    <name evidence="1" type="ORF">GP486_000434</name>
</gene>
<evidence type="ECO:0000313" key="1">
    <source>
        <dbReference type="EMBL" id="KAH0566166.1"/>
    </source>
</evidence>
<comment type="caution">
    <text evidence="1">The sequence shown here is derived from an EMBL/GenBank/DDBJ whole genome shotgun (WGS) entry which is preliminary data.</text>
</comment>
<proteinExistence type="predicted"/>
<protein>
    <submittedName>
        <fullName evidence="1">Uncharacterized protein</fullName>
    </submittedName>
</protein>